<accession>A0A8J5W0G6</accession>
<reference evidence="1" key="2">
    <citation type="submission" date="2021-02" db="EMBL/GenBank/DDBJ databases">
        <authorList>
            <person name="Kimball J.A."/>
            <person name="Haas M.W."/>
            <person name="Macchietto M."/>
            <person name="Kono T."/>
            <person name="Duquette J."/>
            <person name="Shao M."/>
        </authorList>
    </citation>
    <scope>NUCLEOTIDE SEQUENCE</scope>
    <source>
        <tissue evidence="1">Fresh leaf tissue</tissue>
    </source>
</reference>
<dbReference type="EMBL" id="JAAALK010000284">
    <property type="protein sequence ID" value="KAG8067459.1"/>
    <property type="molecule type" value="Genomic_DNA"/>
</dbReference>
<protein>
    <submittedName>
        <fullName evidence="1">Uncharacterized protein</fullName>
    </submittedName>
</protein>
<evidence type="ECO:0000313" key="2">
    <source>
        <dbReference type="Proteomes" id="UP000729402"/>
    </source>
</evidence>
<dbReference type="InterPro" id="IPR008586">
    <property type="entry name" value="DUF868_pln"/>
</dbReference>
<organism evidence="1 2">
    <name type="scientific">Zizania palustris</name>
    <name type="common">Northern wild rice</name>
    <dbReference type="NCBI Taxonomy" id="103762"/>
    <lineage>
        <taxon>Eukaryota</taxon>
        <taxon>Viridiplantae</taxon>
        <taxon>Streptophyta</taxon>
        <taxon>Embryophyta</taxon>
        <taxon>Tracheophyta</taxon>
        <taxon>Spermatophyta</taxon>
        <taxon>Magnoliopsida</taxon>
        <taxon>Liliopsida</taxon>
        <taxon>Poales</taxon>
        <taxon>Poaceae</taxon>
        <taxon>BOP clade</taxon>
        <taxon>Oryzoideae</taxon>
        <taxon>Oryzeae</taxon>
        <taxon>Zizaniinae</taxon>
        <taxon>Zizania</taxon>
    </lineage>
</organism>
<sequence>MEAMRRGVGRARVRCGRWGKAESFEPSRQMEEHGGDNNGATSCDDSACGRATASSAAAQCSMVSVYRAKINGAPRLVTVIWNKNIINQSFTISIDRLKAATAGGGCSGDDGPLTHKVELKPWPFWSKKGLKTLDVDGDRLDIFWDL</sequence>
<dbReference type="PANTHER" id="PTHR31972">
    <property type="entry name" value="EXPRESSED PROTEIN"/>
    <property type="match status" value="1"/>
</dbReference>
<reference evidence="1" key="1">
    <citation type="journal article" date="2021" name="bioRxiv">
        <title>Whole Genome Assembly and Annotation of Northern Wild Rice, Zizania palustris L., Supports a Whole Genome Duplication in the Zizania Genus.</title>
        <authorList>
            <person name="Haas M."/>
            <person name="Kono T."/>
            <person name="Macchietto M."/>
            <person name="Millas R."/>
            <person name="McGilp L."/>
            <person name="Shao M."/>
            <person name="Duquette J."/>
            <person name="Hirsch C.N."/>
            <person name="Kimball J."/>
        </authorList>
    </citation>
    <scope>NUCLEOTIDE SEQUENCE</scope>
    <source>
        <tissue evidence="1">Fresh leaf tissue</tissue>
    </source>
</reference>
<evidence type="ECO:0000313" key="1">
    <source>
        <dbReference type="EMBL" id="KAG8067459.1"/>
    </source>
</evidence>
<dbReference type="Proteomes" id="UP000729402">
    <property type="component" value="Unassembled WGS sequence"/>
</dbReference>
<keyword evidence="2" id="KW-1185">Reference proteome</keyword>
<dbReference type="AlphaFoldDB" id="A0A8J5W0G6"/>
<dbReference type="OrthoDB" id="731074at2759"/>
<gene>
    <name evidence="1" type="ORF">GUJ93_ZPchr0005g15966</name>
</gene>
<dbReference type="Pfam" id="PF05910">
    <property type="entry name" value="DUF868"/>
    <property type="match status" value="1"/>
</dbReference>
<comment type="caution">
    <text evidence="1">The sequence shown here is derived from an EMBL/GenBank/DDBJ whole genome shotgun (WGS) entry which is preliminary data.</text>
</comment>
<name>A0A8J5W0G6_ZIZPA</name>
<dbReference type="PANTHER" id="PTHR31972:SF2">
    <property type="entry name" value="DUF868 FAMILY PROTEIN (DUF868)"/>
    <property type="match status" value="1"/>
</dbReference>
<proteinExistence type="predicted"/>